<protein>
    <submittedName>
        <fullName evidence="7">Major Facilitator Superfamily protein</fullName>
    </submittedName>
</protein>
<keyword evidence="2 5" id="KW-0812">Transmembrane</keyword>
<evidence type="ECO:0000256" key="3">
    <source>
        <dbReference type="ARBA" id="ARBA00022989"/>
    </source>
</evidence>
<dbReference type="SUPFAM" id="SSF103473">
    <property type="entry name" value="MFS general substrate transporter"/>
    <property type="match status" value="1"/>
</dbReference>
<dbReference type="RefSeq" id="WP_145076718.1">
    <property type="nucleotide sequence ID" value="NZ_CP036425.1"/>
</dbReference>
<dbReference type="KEGG" id="pcor:KS4_16250"/>
<comment type="subcellular location">
    <subcellularLocation>
        <location evidence="1">Membrane</location>
        <topology evidence="1">Multi-pass membrane protein</topology>
    </subcellularLocation>
</comment>
<organism evidence="7 8">
    <name type="scientific">Poriferisphaera corsica</name>
    <dbReference type="NCBI Taxonomy" id="2528020"/>
    <lineage>
        <taxon>Bacteria</taxon>
        <taxon>Pseudomonadati</taxon>
        <taxon>Planctomycetota</taxon>
        <taxon>Phycisphaerae</taxon>
        <taxon>Phycisphaerales</taxon>
        <taxon>Phycisphaeraceae</taxon>
        <taxon>Poriferisphaera</taxon>
    </lineage>
</organism>
<dbReference type="InterPro" id="IPR005829">
    <property type="entry name" value="Sugar_transporter_CS"/>
</dbReference>
<evidence type="ECO:0000313" key="8">
    <source>
        <dbReference type="Proteomes" id="UP000317369"/>
    </source>
</evidence>
<dbReference type="InterPro" id="IPR053160">
    <property type="entry name" value="MFS_DHA3_Transporter"/>
</dbReference>
<feature type="transmembrane region" description="Helical" evidence="5">
    <location>
        <begin position="256"/>
        <end position="275"/>
    </location>
</feature>
<feature type="transmembrane region" description="Helical" evidence="5">
    <location>
        <begin position="105"/>
        <end position="130"/>
    </location>
</feature>
<name>A0A517YTM2_9BACT</name>
<evidence type="ECO:0000256" key="1">
    <source>
        <dbReference type="ARBA" id="ARBA00004141"/>
    </source>
</evidence>
<feature type="transmembrane region" description="Helical" evidence="5">
    <location>
        <begin position="345"/>
        <end position="366"/>
    </location>
</feature>
<dbReference type="PROSITE" id="PS00216">
    <property type="entry name" value="SUGAR_TRANSPORT_1"/>
    <property type="match status" value="1"/>
</dbReference>
<dbReference type="EMBL" id="CP036425">
    <property type="protein sequence ID" value="QDU33574.1"/>
    <property type="molecule type" value="Genomic_DNA"/>
</dbReference>
<dbReference type="GO" id="GO:0016020">
    <property type="term" value="C:membrane"/>
    <property type="evidence" value="ECO:0007669"/>
    <property type="project" value="UniProtKB-SubCell"/>
</dbReference>
<feature type="transmembrane region" description="Helical" evidence="5">
    <location>
        <begin position="378"/>
        <end position="395"/>
    </location>
</feature>
<dbReference type="PROSITE" id="PS50850">
    <property type="entry name" value="MFS"/>
    <property type="match status" value="1"/>
</dbReference>
<keyword evidence="8" id="KW-1185">Reference proteome</keyword>
<feature type="transmembrane region" description="Helical" evidence="5">
    <location>
        <begin position="46"/>
        <end position="66"/>
    </location>
</feature>
<keyword evidence="4 5" id="KW-0472">Membrane</keyword>
<evidence type="ECO:0000256" key="5">
    <source>
        <dbReference type="SAM" id="Phobius"/>
    </source>
</evidence>
<evidence type="ECO:0000259" key="6">
    <source>
        <dbReference type="PROSITE" id="PS50850"/>
    </source>
</evidence>
<dbReference type="PANTHER" id="PTHR23530">
    <property type="entry name" value="TRANSPORT PROTEIN-RELATED"/>
    <property type="match status" value="1"/>
</dbReference>
<dbReference type="InterPro" id="IPR020846">
    <property type="entry name" value="MFS_dom"/>
</dbReference>
<feature type="transmembrane region" description="Helical" evidence="5">
    <location>
        <begin position="142"/>
        <end position="162"/>
    </location>
</feature>
<evidence type="ECO:0000313" key="7">
    <source>
        <dbReference type="EMBL" id="QDU33574.1"/>
    </source>
</evidence>
<reference evidence="7 8" key="1">
    <citation type="submission" date="2019-02" db="EMBL/GenBank/DDBJ databases">
        <title>Deep-cultivation of Planctomycetes and their phenomic and genomic characterization uncovers novel biology.</title>
        <authorList>
            <person name="Wiegand S."/>
            <person name="Jogler M."/>
            <person name="Boedeker C."/>
            <person name="Pinto D."/>
            <person name="Vollmers J."/>
            <person name="Rivas-Marin E."/>
            <person name="Kohn T."/>
            <person name="Peeters S.H."/>
            <person name="Heuer A."/>
            <person name="Rast P."/>
            <person name="Oberbeckmann S."/>
            <person name="Bunk B."/>
            <person name="Jeske O."/>
            <person name="Meyerdierks A."/>
            <person name="Storesund J.E."/>
            <person name="Kallscheuer N."/>
            <person name="Luecker S."/>
            <person name="Lage O.M."/>
            <person name="Pohl T."/>
            <person name="Merkel B.J."/>
            <person name="Hornburger P."/>
            <person name="Mueller R.-W."/>
            <person name="Bruemmer F."/>
            <person name="Labrenz M."/>
            <person name="Spormann A.M."/>
            <person name="Op den Camp H."/>
            <person name="Overmann J."/>
            <person name="Amann R."/>
            <person name="Jetten M.S.M."/>
            <person name="Mascher T."/>
            <person name="Medema M.H."/>
            <person name="Devos D.P."/>
            <person name="Kaster A.-K."/>
            <person name="Ovreas L."/>
            <person name="Rohde M."/>
            <person name="Galperin M.Y."/>
            <person name="Jogler C."/>
        </authorList>
    </citation>
    <scope>NUCLEOTIDE SEQUENCE [LARGE SCALE GENOMIC DNA]</scope>
    <source>
        <strain evidence="7 8">KS4</strain>
    </source>
</reference>
<dbReference type="Gene3D" id="1.20.1250.20">
    <property type="entry name" value="MFS general substrate transporter like domains"/>
    <property type="match status" value="1"/>
</dbReference>
<feature type="domain" description="Major facilitator superfamily (MFS) profile" evidence="6">
    <location>
        <begin position="1"/>
        <end position="400"/>
    </location>
</feature>
<proteinExistence type="predicted"/>
<evidence type="ECO:0000256" key="2">
    <source>
        <dbReference type="ARBA" id="ARBA00022692"/>
    </source>
</evidence>
<feature type="transmembrane region" description="Helical" evidence="5">
    <location>
        <begin position="16"/>
        <end position="40"/>
    </location>
</feature>
<keyword evidence="3 5" id="KW-1133">Transmembrane helix</keyword>
<dbReference type="Pfam" id="PF07690">
    <property type="entry name" value="MFS_1"/>
    <property type="match status" value="1"/>
</dbReference>
<dbReference type="GO" id="GO:0022857">
    <property type="term" value="F:transmembrane transporter activity"/>
    <property type="evidence" value="ECO:0007669"/>
    <property type="project" value="InterPro"/>
</dbReference>
<dbReference type="InterPro" id="IPR036259">
    <property type="entry name" value="MFS_trans_sf"/>
</dbReference>
<feature type="transmembrane region" description="Helical" evidence="5">
    <location>
        <begin position="78"/>
        <end position="99"/>
    </location>
</feature>
<feature type="transmembrane region" description="Helical" evidence="5">
    <location>
        <begin position="296"/>
        <end position="318"/>
    </location>
</feature>
<evidence type="ECO:0000256" key="4">
    <source>
        <dbReference type="ARBA" id="ARBA00023136"/>
    </source>
</evidence>
<dbReference type="InterPro" id="IPR011701">
    <property type="entry name" value="MFS"/>
</dbReference>
<feature type="transmembrane region" description="Helical" evidence="5">
    <location>
        <begin position="168"/>
        <end position="189"/>
    </location>
</feature>
<sequence length="418" mass="46108">MSCNHNQHALLRALKAYTAIALITRAYFWASLFILFFSSIVTLKQVFLLEAIYYTSVFLLEVPSGYFSDKLGRKRTLLIGSISLSLAYASFTLAPSFLLLAVGQIFLAAGFAFFSGTDTTLHYALLASLNLEKSYGQREASLASNGLIISASAAIIGGLLAWVGEYRLAYAVSFLFAFLNFLIIAFLLVDPEIGCHKRQAPPPFLKQLRRSFAPLAIPNLRFLFIFTVGITVLNHVPYEFYQVYFKNYLVSTPDTIPLYTAIHTTLSTLLAAYLTHQSINLASKLGSRRVIILATLLQILTISLLIVQGYFIILILLLGRSLPGAITQPIVRRETTPLIEPSLRATYYSIQSLLGRLSFAILLISWSLLPGNGYTNSLILSASLGLIFLVTLILTKSSTQQSPHHTSTTPEPQTSSTD</sequence>
<dbReference type="Proteomes" id="UP000317369">
    <property type="component" value="Chromosome"/>
</dbReference>
<dbReference type="OrthoDB" id="9816124at2"/>
<dbReference type="AlphaFoldDB" id="A0A517YTM2"/>
<accession>A0A517YTM2</accession>
<feature type="transmembrane region" description="Helical" evidence="5">
    <location>
        <begin position="215"/>
        <end position="236"/>
    </location>
</feature>
<dbReference type="PANTHER" id="PTHR23530:SF1">
    <property type="entry name" value="PERMEASE, MAJOR FACILITATOR SUPERFAMILY-RELATED"/>
    <property type="match status" value="1"/>
</dbReference>
<gene>
    <name evidence="7" type="ORF">KS4_16250</name>
</gene>